<name>C8P5J6_9LACO</name>
<evidence type="ECO:0000313" key="1">
    <source>
        <dbReference type="EMBL" id="EEW54254.1"/>
    </source>
</evidence>
<comment type="caution">
    <text evidence="1">The sequence shown here is derived from an EMBL/GenBank/DDBJ whole genome shotgun (WGS) entry which is preliminary data.</text>
</comment>
<dbReference type="STRING" id="525309.HMPREF0494_0590"/>
<gene>
    <name evidence="1" type="ORF">HMPREF0494_0590</name>
</gene>
<protein>
    <submittedName>
        <fullName evidence="1">Uncharacterized protein</fullName>
    </submittedName>
</protein>
<dbReference type="AlphaFoldDB" id="C8P5J6"/>
<evidence type="ECO:0000313" key="2">
    <source>
        <dbReference type="Proteomes" id="UP000003675"/>
    </source>
</evidence>
<dbReference type="HOGENOM" id="CLU_3311538_0_0_9"/>
<proteinExistence type="predicted"/>
<dbReference type="EMBL" id="ACLL01000014">
    <property type="protein sequence ID" value="EEW54254.1"/>
    <property type="molecule type" value="Genomic_DNA"/>
</dbReference>
<sequence length="39" mass="4370">MINAFYLKSTFLKIDTVQLLNFACSFTGPCWQSPAKTAL</sequence>
<reference evidence="1 2" key="1">
    <citation type="submission" date="2009-09" db="EMBL/GenBank/DDBJ databases">
        <authorList>
            <person name="Qin X."/>
            <person name="Bachman B."/>
            <person name="Battles P."/>
            <person name="Bell A."/>
            <person name="Bess C."/>
            <person name="Bickham C."/>
            <person name="Chaboub L."/>
            <person name="Chen D."/>
            <person name="Coyle M."/>
            <person name="Deiros D.R."/>
            <person name="Dinh H."/>
            <person name="Forbes L."/>
            <person name="Fowler G."/>
            <person name="Francisco L."/>
            <person name="Fu Q."/>
            <person name="Gubbala S."/>
            <person name="Hale W."/>
            <person name="Han Y."/>
            <person name="Hemphill L."/>
            <person name="Highlander S.K."/>
            <person name="Hirani K."/>
            <person name="Hogues M."/>
            <person name="Jackson L."/>
            <person name="Jakkamsetti A."/>
            <person name="Javaid M."/>
            <person name="Jiang H."/>
            <person name="Korchina V."/>
            <person name="Kovar C."/>
            <person name="Lara F."/>
            <person name="Lee S."/>
            <person name="Mata R."/>
            <person name="Mathew T."/>
            <person name="Moen C."/>
            <person name="Morales K."/>
            <person name="Munidasa M."/>
            <person name="Nazareth L."/>
            <person name="Ngo R."/>
            <person name="Nguyen L."/>
            <person name="Okwuonu G."/>
            <person name="Ongeri F."/>
            <person name="Patil S."/>
            <person name="Petrosino J."/>
            <person name="Pham C."/>
            <person name="Pham P."/>
            <person name="Pu L.-L."/>
            <person name="Puazo M."/>
            <person name="Raj R."/>
            <person name="Reid J."/>
            <person name="Rouhana J."/>
            <person name="Saada N."/>
            <person name="Shang Y."/>
            <person name="Simmons D."/>
            <person name="Thornton R."/>
            <person name="Warren J."/>
            <person name="Weissenberger G."/>
            <person name="Zhang J."/>
            <person name="Zhang L."/>
            <person name="Zhou C."/>
            <person name="Zhu D."/>
            <person name="Muzny D."/>
            <person name="Worley K."/>
            <person name="Gibbs R."/>
        </authorList>
    </citation>
    <scope>NUCLEOTIDE SEQUENCE [LARGE SCALE GENOMIC DNA]</scope>
    <source>
        <strain evidence="1 2">DSM 16041</strain>
    </source>
</reference>
<dbReference type="Proteomes" id="UP000003675">
    <property type="component" value="Unassembled WGS sequence"/>
</dbReference>
<organism evidence="1 2">
    <name type="scientific">Limosilactobacillus antri DSM 16041</name>
    <dbReference type="NCBI Taxonomy" id="525309"/>
    <lineage>
        <taxon>Bacteria</taxon>
        <taxon>Bacillati</taxon>
        <taxon>Bacillota</taxon>
        <taxon>Bacilli</taxon>
        <taxon>Lactobacillales</taxon>
        <taxon>Lactobacillaceae</taxon>
        <taxon>Limosilactobacillus</taxon>
    </lineage>
</organism>
<accession>C8P5J6</accession>